<keyword evidence="4" id="KW-0804">Transcription</keyword>
<dbReference type="InterPro" id="IPR046335">
    <property type="entry name" value="LacI/GalR-like_sensor"/>
</dbReference>
<gene>
    <name evidence="6" type="ORF">DFP98_110144</name>
</gene>
<evidence type="ECO:0000256" key="1">
    <source>
        <dbReference type="ARBA" id="ARBA00022491"/>
    </source>
</evidence>
<dbReference type="SMART" id="SM00354">
    <property type="entry name" value="HTH_LACI"/>
    <property type="match status" value="1"/>
</dbReference>
<dbReference type="SUPFAM" id="SSF47413">
    <property type="entry name" value="lambda repressor-like DNA-binding domains"/>
    <property type="match status" value="1"/>
</dbReference>
<dbReference type="Gene3D" id="1.10.260.40">
    <property type="entry name" value="lambda repressor-like DNA-binding domains"/>
    <property type="match status" value="1"/>
</dbReference>
<dbReference type="InterPro" id="IPR010982">
    <property type="entry name" value="Lambda_DNA-bd_dom_sf"/>
</dbReference>
<keyword evidence="2" id="KW-0805">Transcription regulation</keyword>
<organism evidence="6 7">
    <name type="scientific">Cohnella phaseoli</name>
    <dbReference type="NCBI Taxonomy" id="456490"/>
    <lineage>
        <taxon>Bacteria</taxon>
        <taxon>Bacillati</taxon>
        <taxon>Bacillota</taxon>
        <taxon>Bacilli</taxon>
        <taxon>Bacillales</taxon>
        <taxon>Paenibacillaceae</taxon>
        <taxon>Cohnella</taxon>
    </lineage>
</organism>
<dbReference type="InterPro" id="IPR000843">
    <property type="entry name" value="HTH_LacI"/>
</dbReference>
<dbReference type="Gene3D" id="3.40.50.2300">
    <property type="match status" value="2"/>
</dbReference>
<accession>A0A3D9JS09</accession>
<name>A0A3D9JS09_9BACL</name>
<dbReference type="Proteomes" id="UP000256977">
    <property type="component" value="Unassembled WGS sequence"/>
</dbReference>
<keyword evidence="1" id="KW-0678">Repressor</keyword>
<dbReference type="GO" id="GO:0003700">
    <property type="term" value="F:DNA-binding transcription factor activity"/>
    <property type="evidence" value="ECO:0007669"/>
    <property type="project" value="TreeGrafter"/>
</dbReference>
<dbReference type="EMBL" id="QRDZ01000010">
    <property type="protein sequence ID" value="RED76921.1"/>
    <property type="molecule type" value="Genomic_DNA"/>
</dbReference>
<evidence type="ECO:0000256" key="4">
    <source>
        <dbReference type="ARBA" id="ARBA00023163"/>
    </source>
</evidence>
<protein>
    <submittedName>
        <fullName evidence="6">LacI family transcriptional regulator</fullName>
    </submittedName>
</protein>
<dbReference type="Pfam" id="PF13377">
    <property type="entry name" value="Peripla_BP_3"/>
    <property type="match status" value="1"/>
</dbReference>
<keyword evidence="7" id="KW-1185">Reference proteome</keyword>
<dbReference type="SUPFAM" id="SSF53822">
    <property type="entry name" value="Periplasmic binding protein-like I"/>
    <property type="match status" value="1"/>
</dbReference>
<dbReference type="AlphaFoldDB" id="A0A3D9JS09"/>
<feature type="domain" description="HTH lacI-type" evidence="5">
    <location>
        <begin position="3"/>
        <end position="84"/>
    </location>
</feature>
<evidence type="ECO:0000259" key="5">
    <source>
        <dbReference type="SMART" id="SM00354"/>
    </source>
</evidence>
<comment type="caution">
    <text evidence="6">The sequence shown here is derived from an EMBL/GenBank/DDBJ whole genome shotgun (WGS) entry which is preliminary data.</text>
</comment>
<dbReference type="RefSeq" id="WP_116061389.1">
    <property type="nucleotide sequence ID" value="NZ_QRDZ01000010.1"/>
</dbReference>
<dbReference type="GO" id="GO:0000976">
    <property type="term" value="F:transcription cis-regulatory region binding"/>
    <property type="evidence" value="ECO:0007669"/>
    <property type="project" value="TreeGrafter"/>
</dbReference>
<evidence type="ECO:0000256" key="2">
    <source>
        <dbReference type="ARBA" id="ARBA00023015"/>
    </source>
</evidence>
<reference evidence="6 7" key="1">
    <citation type="submission" date="2018-07" db="EMBL/GenBank/DDBJ databases">
        <title>Genomic Encyclopedia of Type Strains, Phase III (KMG-III): the genomes of soil and plant-associated and newly described type strains.</title>
        <authorList>
            <person name="Whitman W."/>
        </authorList>
    </citation>
    <scope>NUCLEOTIDE SEQUENCE [LARGE SCALE GENOMIC DNA]</scope>
    <source>
        <strain evidence="6 7">CECT 7287</strain>
    </source>
</reference>
<keyword evidence="3" id="KW-0238">DNA-binding</keyword>
<evidence type="ECO:0000256" key="3">
    <source>
        <dbReference type="ARBA" id="ARBA00023125"/>
    </source>
</evidence>
<sequence>MKKVTLQHIAERTGYSKFAVSRALSGKEGISAASRKKIIDEATMLGYFNQKKTSKVQTNPLSFGKSEETVQNNFVVILLTNAREQSQLSPYWGKIVEGASMMLEKNNLELIVITESSANSFRRIIHMPGMMGLIGIGEGIPTSLLLETRGKGFPIVLVDYEDPLVPTDCIFMANYDGTRNLTNYLIGIGHREIQFVGNLKYSRSFFDRWSGFKAAMEENGLSFPQDKQLLELQNIYSVSRREYLVNWIESKLADNDGKDIVWPTAYICANDYIAQSLISVLAEKKISVPSDCSVTGFDNLNDFANETSTLTTINVFKEFLGERAVEALLRRINHGDNPFEKIQVFGEMIIRDSVVSRY</sequence>
<evidence type="ECO:0000313" key="7">
    <source>
        <dbReference type="Proteomes" id="UP000256977"/>
    </source>
</evidence>
<dbReference type="CDD" id="cd01392">
    <property type="entry name" value="HTH_LacI"/>
    <property type="match status" value="1"/>
</dbReference>
<dbReference type="InterPro" id="IPR028082">
    <property type="entry name" value="Peripla_BP_I"/>
</dbReference>
<dbReference type="OrthoDB" id="2026446at2"/>
<dbReference type="PANTHER" id="PTHR30146:SF148">
    <property type="entry name" value="HTH-TYPE TRANSCRIPTIONAL REPRESSOR PURR-RELATED"/>
    <property type="match status" value="1"/>
</dbReference>
<proteinExistence type="predicted"/>
<evidence type="ECO:0000313" key="6">
    <source>
        <dbReference type="EMBL" id="RED76921.1"/>
    </source>
</evidence>
<dbReference type="PANTHER" id="PTHR30146">
    <property type="entry name" value="LACI-RELATED TRANSCRIPTIONAL REPRESSOR"/>
    <property type="match status" value="1"/>
</dbReference>